<dbReference type="PANTHER" id="PTHR41523">
    <property type="entry name" value="TWO-COMPONENT SYSTEM SENSOR PROTEIN"/>
    <property type="match status" value="1"/>
</dbReference>
<keyword evidence="9" id="KW-0175">Coiled coil</keyword>
<evidence type="ECO:0000256" key="10">
    <source>
        <dbReference type="SAM" id="Phobius"/>
    </source>
</evidence>
<evidence type="ECO:0000256" key="1">
    <source>
        <dbReference type="ARBA" id="ARBA00000085"/>
    </source>
</evidence>
<dbReference type="PANTHER" id="PTHR41523:SF8">
    <property type="entry name" value="ETHYLENE RESPONSE SENSOR PROTEIN"/>
    <property type="match status" value="1"/>
</dbReference>
<dbReference type="InterPro" id="IPR003594">
    <property type="entry name" value="HATPase_dom"/>
</dbReference>
<evidence type="ECO:0000259" key="12">
    <source>
        <dbReference type="PROSITE" id="PS50109"/>
    </source>
</evidence>
<dbReference type="InterPro" id="IPR011495">
    <property type="entry name" value="Sig_transdc_His_kin_sub2_dim/P"/>
</dbReference>
<dbReference type="Gene3D" id="3.30.565.10">
    <property type="entry name" value="Histidine kinase-like ATPase, C-terminal domain"/>
    <property type="match status" value="1"/>
</dbReference>
<feature type="chain" id="PRO_5016444231" description="histidine kinase" evidence="11">
    <location>
        <begin position="21"/>
        <end position="653"/>
    </location>
</feature>
<keyword evidence="5" id="KW-0547">Nucleotide-binding</keyword>
<dbReference type="Proteomes" id="UP000249873">
    <property type="component" value="Chromosome"/>
</dbReference>
<evidence type="ECO:0000256" key="5">
    <source>
        <dbReference type="ARBA" id="ARBA00022741"/>
    </source>
</evidence>
<keyword evidence="8" id="KW-0802">TPR repeat</keyword>
<reference evidence="13 14" key="1">
    <citation type="submission" date="2018-05" db="EMBL/GenBank/DDBJ databases">
        <title>Complete genome sequence of Arcticibacterium luteifluviistationis SM1504T, a cytophagaceae bacterium isolated from Arctic surface seawater.</title>
        <authorList>
            <person name="Li Y."/>
            <person name="Qin Q.-L."/>
        </authorList>
    </citation>
    <scope>NUCLEOTIDE SEQUENCE [LARGE SCALE GENOMIC DNA]</scope>
    <source>
        <strain evidence="13 14">SM1504</strain>
    </source>
</reference>
<evidence type="ECO:0000313" key="13">
    <source>
        <dbReference type="EMBL" id="AWW00344.1"/>
    </source>
</evidence>
<dbReference type="Gene3D" id="1.25.40.10">
    <property type="entry name" value="Tetratricopeptide repeat domain"/>
    <property type="match status" value="2"/>
</dbReference>
<dbReference type="SUPFAM" id="SSF55874">
    <property type="entry name" value="ATPase domain of HSP90 chaperone/DNA topoisomerase II/histidine kinase"/>
    <property type="match status" value="1"/>
</dbReference>
<evidence type="ECO:0000256" key="6">
    <source>
        <dbReference type="ARBA" id="ARBA00022777"/>
    </source>
</evidence>
<dbReference type="AlphaFoldDB" id="A0A2Z4GHQ5"/>
<keyword evidence="6" id="KW-0418">Kinase</keyword>
<dbReference type="InterPro" id="IPR036890">
    <property type="entry name" value="HATPase_C_sf"/>
</dbReference>
<sequence>MRKKPLLFLLLNLFSICLYGQNEPYQINNIDSIPIDTALVKLGDAINQMKGEDDAKIKEDLWLTLKRAKATKKPLIIAKTYKELANWHFLSISSENNDSIYYYDNQALQLFLQTDEKELISDAYKTVGFDLNLMQRYAGAEAQFFKGLEVAKAINYQKVINSIHASLAGLYSSTKDYDSALKYSLMVVDAYEKEENTHPLIRAMLTLSGTYVKMEQPKKALETVNKALALVPKLPEEYRNTETFNVRAWRAQAYRALKQYDKALIDYKYSWKGMQEEYGEENANGWKGGIGCVYYLQGKHSEAIPYLKDYIDHLKGKKVYNSSELKDHYLYLAESYKILKQPDLAFKYLSEGKDISINTLQQENDALKSELRVKYDTEQKEETISSQSELITQQKKNQLLSYIVGGLMVLLLSGLFFTYRKNKKKNLQLEELNENLKATNIQLDKRHKENELLLKEIHHRVKNNLEIVSGLLELQSSQIDDPSVQAAMLSSQNRVHSMGIIHQKLYQSEHLTSIEMRDYFVNLGENIMNSFSTDGKVKIECDMPELVLDVDTAISVGLIANELLTNAFKYAFEGKDKGKIEITMKSNGPNDDNLELNITDDGIGKNADSPAKGTGFGTMLIDLLTKQLNGTISYKNENGTKVLLTFVKAKNLA</sequence>
<dbReference type="PROSITE" id="PS50005">
    <property type="entry name" value="TPR"/>
    <property type="match status" value="1"/>
</dbReference>
<evidence type="ECO:0000256" key="9">
    <source>
        <dbReference type="SAM" id="Coils"/>
    </source>
</evidence>
<keyword evidence="3" id="KW-0597">Phosphoprotein</keyword>
<dbReference type="InterPro" id="IPR019734">
    <property type="entry name" value="TPR_rpt"/>
</dbReference>
<feature type="repeat" description="TPR" evidence="8">
    <location>
        <begin position="201"/>
        <end position="234"/>
    </location>
</feature>
<comment type="catalytic activity">
    <reaction evidence="1">
        <text>ATP + protein L-histidine = ADP + protein N-phospho-L-histidine.</text>
        <dbReference type="EC" id="2.7.13.3"/>
    </reaction>
</comment>
<keyword evidence="10" id="KW-1133">Transmembrane helix</keyword>
<dbReference type="Pfam" id="PF13424">
    <property type="entry name" value="TPR_12"/>
    <property type="match status" value="1"/>
</dbReference>
<evidence type="ECO:0000256" key="3">
    <source>
        <dbReference type="ARBA" id="ARBA00022553"/>
    </source>
</evidence>
<dbReference type="RefSeq" id="WP_111373710.1">
    <property type="nucleotide sequence ID" value="NZ_CP029480.1"/>
</dbReference>
<dbReference type="EMBL" id="CP029480">
    <property type="protein sequence ID" value="AWW00344.1"/>
    <property type="molecule type" value="Genomic_DNA"/>
</dbReference>
<dbReference type="Pfam" id="PF07568">
    <property type="entry name" value="HisKA_2"/>
    <property type="match status" value="1"/>
</dbReference>
<dbReference type="GO" id="GO:0004673">
    <property type="term" value="F:protein histidine kinase activity"/>
    <property type="evidence" value="ECO:0007669"/>
    <property type="project" value="UniProtKB-EC"/>
</dbReference>
<dbReference type="PROSITE" id="PS50109">
    <property type="entry name" value="HIS_KIN"/>
    <property type="match status" value="1"/>
</dbReference>
<evidence type="ECO:0000256" key="8">
    <source>
        <dbReference type="PROSITE-ProRule" id="PRU00339"/>
    </source>
</evidence>
<feature type="signal peptide" evidence="11">
    <location>
        <begin position="1"/>
        <end position="20"/>
    </location>
</feature>
<keyword evidence="11" id="KW-0732">Signal</keyword>
<feature type="domain" description="Histidine kinase" evidence="12">
    <location>
        <begin position="456"/>
        <end position="650"/>
    </location>
</feature>
<dbReference type="InterPro" id="IPR011990">
    <property type="entry name" value="TPR-like_helical_dom_sf"/>
</dbReference>
<organism evidence="13 14">
    <name type="scientific">Arcticibacterium luteifluviistationis</name>
    <dbReference type="NCBI Taxonomy" id="1784714"/>
    <lineage>
        <taxon>Bacteria</taxon>
        <taxon>Pseudomonadati</taxon>
        <taxon>Bacteroidota</taxon>
        <taxon>Cytophagia</taxon>
        <taxon>Cytophagales</taxon>
        <taxon>Leadbetterellaceae</taxon>
        <taxon>Arcticibacterium</taxon>
    </lineage>
</organism>
<keyword evidence="4" id="KW-0808">Transferase</keyword>
<evidence type="ECO:0000256" key="4">
    <source>
        <dbReference type="ARBA" id="ARBA00022679"/>
    </source>
</evidence>
<proteinExistence type="predicted"/>
<dbReference type="OrthoDB" id="9767435at2"/>
<dbReference type="Pfam" id="PF02518">
    <property type="entry name" value="HATPase_c"/>
    <property type="match status" value="1"/>
</dbReference>
<name>A0A2Z4GHQ5_9BACT</name>
<feature type="coiled-coil region" evidence="9">
    <location>
        <begin position="419"/>
        <end position="449"/>
    </location>
</feature>
<keyword evidence="10" id="KW-0472">Membrane</keyword>
<gene>
    <name evidence="13" type="ORF">DJ013_20065</name>
</gene>
<evidence type="ECO:0000256" key="7">
    <source>
        <dbReference type="ARBA" id="ARBA00022840"/>
    </source>
</evidence>
<protein>
    <recommendedName>
        <fullName evidence="2">histidine kinase</fullName>
        <ecNumber evidence="2">2.7.13.3</ecNumber>
    </recommendedName>
</protein>
<evidence type="ECO:0000256" key="2">
    <source>
        <dbReference type="ARBA" id="ARBA00012438"/>
    </source>
</evidence>
<dbReference type="EC" id="2.7.13.3" evidence="2"/>
<dbReference type="KEGG" id="als:DJ013_20065"/>
<accession>A0A2Z4GHQ5</accession>
<dbReference type="SMART" id="SM00387">
    <property type="entry name" value="HATPase_c"/>
    <property type="match status" value="1"/>
</dbReference>
<dbReference type="InterPro" id="IPR005467">
    <property type="entry name" value="His_kinase_dom"/>
</dbReference>
<dbReference type="Gene3D" id="3.30.450.20">
    <property type="entry name" value="PAS domain"/>
    <property type="match status" value="1"/>
</dbReference>
<keyword evidence="7" id="KW-0067">ATP-binding</keyword>
<keyword evidence="14" id="KW-1185">Reference proteome</keyword>
<evidence type="ECO:0000256" key="11">
    <source>
        <dbReference type="SAM" id="SignalP"/>
    </source>
</evidence>
<keyword evidence="10" id="KW-0812">Transmembrane</keyword>
<feature type="transmembrane region" description="Helical" evidence="10">
    <location>
        <begin position="399"/>
        <end position="419"/>
    </location>
</feature>
<dbReference type="SUPFAM" id="SSF48452">
    <property type="entry name" value="TPR-like"/>
    <property type="match status" value="2"/>
</dbReference>
<dbReference type="GO" id="GO:0005524">
    <property type="term" value="F:ATP binding"/>
    <property type="evidence" value="ECO:0007669"/>
    <property type="project" value="UniProtKB-KW"/>
</dbReference>
<evidence type="ECO:0000313" key="14">
    <source>
        <dbReference type="Proteomes" id="UP000249873"/>
    </source>
</evidence>